<proteinExistence type="predicted"/>
<evidence type="ECO:0000313" key="1">
    <source>
        <dbReference type="EMBL" id="KAL3284225.1"/>
    </source>
</evidence>
<dbReference type="Proteomes" id="UP001516400">
    <property type="component" value="Unassembled WGS sequence"/>
</dbReference>
<protein>
    <submittedName>
        <fullName evidence="1">Uncharacterized protein</fullName>
    </submittedName>
</protein>
<dbReference type="EMBL" id="JABFTP020000165">
    <property type="protein sequence ID" value="KAL3284225.1"/>
    <property type="molecule type" value="Genomic_DNA"/>
</dbReference>
<evidence type="ECO:0000313" key="2">
    <source>
        <dbReference type="Proteomes" id="UP001516400"/>
    </source>
</evidence>
<accession>A0ABD2P122</accession>
<name>A0ABD2P122_9CUCU</name>
<sequence length="83" mass="9406">MRYAELEFTKNNGARDGGEVLKILEKMVVKVNKESVKVKPIHSKGASKPIVVTFAEERVRYIVLGKKKALGTMDSKKMELEER</sequence>
<reference evidence="1 2" key="1">
    <citation type="journal article" date="2021" name="BMC Biol.">
        <title>Horizontally acquired antibacterial genes associated with adaptive radiation of ladybird beetles.</title>
        <authorList>
            <person name="Li H.S."/>
            <person name="Tang X.F."/>
            <person name="Huang Y.H."/>
            <person name="Xu Z.Y."/>
            <person name="Chen M.L."/>
            <person name="Du X.Y."/>
            <person name="Qiu B.Y."/>
            <person name="Chen P.T."/>
            <person name="Zhang W."/>
            <person name="Slipinski A."/>
            <person name="Escalona H.E."/>
            <person name="Waterhouse R.M."/>
            <person name="Zwick A."/>
            <person name="Pang H."/>
        </authorList>
    </citation>
    <scope>NUCLEOTIDE SEQUENCE [LARGE SCALE GENOMIC DNA]</scope>
    <source>
        <strain evidence="1">SYSU2018</strain>
    </source>
</reference>
<keyword evidence="2" id="KW-1185">Reference proteome</keyword>
<dbReference type="AlphaFoldDB" id="A0ABD2P122"/>
<organism evidence="1 2">
    <name type="scientific">Cryptolaemus montrouzieri</name>
    <dbReference type="NCBI Taxonomy" id="559131"/>
    <lineage>
        <taxon>Eukaryota</taxon>
        <taxon>Metazoa</taxon>
        <taxon>Ecdysozoa</taxon>
        <taxon>Arthropoda</taxon>
        <taxon>Hexapoda</taxon>
        <taxon>Insecta</taxon>
        <taxon>Pterygota</taxon>
        <taxon>Neoptera</taxon>
        <taxon>Endopterygota</taxon>
        <taxon>Coleoptera</taxon>
        <taxon>Polyphaga</taxon>
        <taxon>Cucujiformia</taxon>
        <taxon>Coccinelloidea</taxon>
        <taxon>Coccinellidae</taxon>
        <taxon>Scymninae</taxon>
        <taxon>Scymnini</taxon>
        <taxon>Cryptolaemus</taxon>
    </lineage>
</organism>
<comment type="caution">
    <text evidence="1">The sequence shown here is derived from an EMBL/GenBank/DDBJ whole genome shotgun (WGS) entry which is preliminary data.</text>
</comment>
<gene>
    <name evidence="1" type="ORF">HHI36_018388</name>
</gene>